<gene>
    <name evidence="3" type="primary">LOC108668229</name>
</gene>
<dbReference type="GeneID" id="108668229"/>
<dbReference type="Proteomes" id="UP000694843">
    <property type="component" value="Unplaced"/>
</dbReference>
<dbReference type="RefSeq" id="XP_018010887.1">
    <property type="nucleotide sequence ID" value="XM_018155398.2"/>
</dbReference>
<protein>
    <submittedName>
        <fullName evidence="3">Uncharacterized protein LOC108668229</fullName>
    </submittedName>
</protein>
<dbReference type="OrthoDB" id="10551464at2759"/>
<keyword evidence="2" id="KW-1185">Reference proteome</keyword>
<organism evidence="2 3">
    <name type="scientific">Hyalella azteca</name>
    <name type="common">Amphipod</name>
    <dbReference type="NCBI Taxonomy" id="294128"/>
    <lineage>
        <taxon>Eukaryota</taxon>
        <taxon>Metazoa</taxon>
        <taxon>Ecdysozoa</taxon>
        <taxon>Arthropoda</taxon>
        <taxon>Crustacea</taxon>
        <taxon>Multicrustacea</taxon>
        <taxon>Malacostraca</taxon>
        <taxon>Eumalacostraca</taxon>
        <taxon>Peracarida</taxon>
        <taxon>Amphipoda</taxon>
        <taxon>Senticaudata</taxon>
        <taxon>Talitrida</taxon>
        <taxon>Talitroidea</taxon>
        <taxon>Hyalellidae</taxon>
        <taxon>Hyalella</taxon>
    </lineage>
</organism>
<feature type="region of interest" description="Disordered" evidence="1">
    <location>
        <begin position="789"/>
        <end position="813"/>
    </location>
</feature>
<name>A0A8B7NBB1_HYAAZ</name>
<feature type="region of interest" description="Disordered" evidence="1">
    <location>
        <begin position="181"/>
        <end position="210"/>
    </location>
</feature>
<feature type="region of interest" description="Disordered" evidence="1">
    <location>
        <begin position="902"/>
        <end position="953"/>
    </location>
</feature>
<feature type="compositionally biased region" description="Polar residues" evidence="1">
    <location>
        <begin position="927"/>
        <end position="946"/>
    </location>
</feature>
<reference evidence="3" key="1">
    <citation type="submission" date="2025-08" db="UniProtKB">
        <authorList>
            <consortium name="RefSeq"/>
        </authorList>
    </citation>
    <scope>IDENTIFICATION</scope>
    <source>
        <tissue evidence="3">Whole organism</tissue>
    </source>
</reference>
<evidence type="ECO:0000256" key="1">
    <source>
        <dbReference type="SAM" id="MobiDB-lite"/>
    </source>
</evidence>
<evidence type="ECO:0000313" key="2">
    <source>
        <dbReference type="Proteomes" id="UP000694843"/>
    </source>
</evidence>
<dbReference type="KEGG" id="hazt:108668229"/>
<dbReference type="AlphaFoldDB" id="A0A8B7NBB1"/>
<sequence length="995" mass="110809">MKDPREQAECIVNEDLLNKKIIEEIIVMCRPIALSSLARLLLGFSLMTCVAAEGHGRRPAFDGAPVGHPDGFNHLRVQPELRSLRIPVGHDPHSLQPAVGYDLRSLQPFIDPAMRLQSRQALSRSVRAENPEGQDEARMVNFRSGLWNLLGQVPIDDFSQEKDGLSKNFYEYVRGTTRKQLEETSLESPAEENLDSHNLKPSMRSEPSSERIFQSDFGNTRLKDLPAEALEALKELGYDPKPKNEFAINIKSRAKLIHAGPEISALPTERNRPVSPPQKTIQSYNLNKPSTHSYPEDIHFYADAAASEQGLSPQPAFPPARAPPSTWGEAKSPEILQVLAGGSPIQFGDDNQIKMVDGVKSVIEISSESHPTKYFLSASYVDPSSPSQVKPLPIDILFKGASASELNKPPVNDQPAQFDYYHPNEKHGSQSLPSESPTIILENTEPALDQTVYNQNELEIRNSDGDKEEGKIDLFLNDDLQESDYLSQLQSKLTRLAQHLDEGIPASFEERPALAGKKHVTVHVNAGSMAAPDKLSQQSEVPFVIPKHVSEMVENISSIIGENPSLETMNAMITHFSKVFQHAEKILFQNISDIADVEQQTEVAPEEPTTQAPAVSSMRSPQHVVIVYRPVLFVSHANDSDWSKVIGQGYKPTVLTEHGETSETLTREVLNTLGPDLLENLKEYFAGQKSQVTATGTRKFPDSLSQVMNDREELYHIQGDYIIIDGENKIKNEQSLGGNGTDLPPEVSVQDDNEKQALTVDLIVTQKNQMLPQSSGEQPEKFNKIVAHSKKSEKTSVNNGLKHRKESSPKNSSVIQQVHNIIVPSSSGIFQNESVLSAQSIEKLKELNPSAWWLGDLPDGNDAGKKYVVRRIIKRRRNKPTNWSKLPVLKPPVVGLSENPEASYRAHPQASVRGWRLPTEPPRRPHTTQNVKYSTQNSKSRTQNFKSVEEEGRMNDQSPLVILEKPITDLPVNTLADLVMKFYRSVDPAEYSSEY</sequence>
<proteinExistence type="predicted"/>
<accession>A0A8B7NBB1</accession>
<evidence type="ECO:0000313" key="3">
    <source>
        <dbReference type="RefSeq" id="XP_018010887.1"/>
    </source>
</evidence>